<dbReference type="AlphaFoldDB" id="A0A9N9SAG8"/>
<feature type="transmembrane region" description="Helical" evidence="7">
    <location>
        <begin position="7"/>
        <end position="25"/>
    </location>
</feature>
<evidence type="ECO:0000256" key="4">
    <source>
        <dbReference type="ARBA" id="ARBA00022824"/>
    </source>
</evidence>
<organism evidence="9 10">
    <name type="scientific">Phaedon cochleariae</name>
    <name type="common">Mustard beetle</name>
    <dbReference type="NCBI Taxonomy" id="80249"/>
    <lineage>
        <taxon>Eukaryota</taxon>
        <taxon>Metazoa</taxon>
        <taxon>Ecdysozoa</taxon>
        <taxon>Arthropoda</taxon>
        <taxon>Hexapoda</taxon>
        <taxon>Insecta</taxon>
        <taxon>Pterygota</taxon>
        <taxon>Neoptera</taxon>
        <taxon>Endopterygota</taxon>
        <taxon>Coleoptera</taxon>
        <taxon>Polyphaga</taxon>
        <taxon>Cucujiformia</taxon>
        <taxon>Chrysomeloidea</taxon>
        <taxon>Chrysomelidae</taxon>
        <taxon>Chrysomelinae</taxon>
        <taxon>Chrysomelini</taxon>
        <taxon>Phaedon</taxon>
    </lineage>
</organism>
<protein>
    <recommendedName>
        <fullName evidence="7">Dolichol-phosphate mannosyltransferase subunit 3</fullName>
    </recommendedName>
</protein>
<dbReference type="PANTHER" id="PTHR16433:SF0">
    <property type="entry name" value="DOLICHOL-PHOSPHATE MANNOSYLTRANSFERASE SUBUNIT 3"/>
    <property type="match status" value="1"/>
</dbReference>
<dbReference type="GO" id="GO:0033185">
    <property type="term" value="C:dolichol-phosphate-mannose synthase complex"/>
    <property type="evidence" value="ECO:0007669"/>
    <property type="project" value="TreeGrafter"/>
</dbReference>
<dbReference type="EMBL" id="OU896717">
    <property type="protein sequence ID" value="CAG9815195.1"/>
    <property type="molecule type" value="Genomic_DNA"/>
</dbReference>
<accession>A0A9N9SAG8</accession>
<dbReference type="GO" id="GO:0006506">
    <property type="term" value="P:GPI anchor biosynthetic process"/>
    <property type="evidence" value="ECO:0007669"/>
    <property type="project" value="TreeGrafter"/>
</dbReference>
<dbReference type="PANTHER" id="PTHR16433">
    <property type="entry name" value="DOLICHOL-PHOSPHATE MANNOSYLTRANSFERASE SUBUNIT 3"/>
    <property type="match status" value="1"/>
</dbReference>
<dbReference type="InterPro" id="IPR013174">
    <property type="entry name" value="DPM3"/>
</dbReference>
<comment type="pathway">
    <text evidence="7">Protein modification; protein glycosylation.</text>
</comment>
<comment type="subunit">
    <text evidence="7">Component of the dolichol-phosphate mannose (DPM) synthase complex.</text>
</comment>
<keyword evidence="10" id="KW-1185">Reference proteome</keyword>
<comment type="subcellular location">
    <subcellularLocation>
        <location evidence="1 7">Endoplasmic reticulum membrane</location>
        <topology evidence="1 7">Multi-pass membrane protein</topology>
    </subcellularLocation>
</comment>
<keyword evidence="6 7" id="KW-0472">Membrane</keyword>
<evidence type="ECO:0000256" key="3">
    <source>
        <dbReference type="ARBA" id="ARBA00022692"/>
    </source>
</evidence>
<dbReference type="GO" id="GO:0005789">
    <property type="term" value="C:endoplasmic reticulum membrane"/>
    <property type="evidence" value="ECO:0007669"/>
    <property type="project" value="UniProtKB-SubCell"/>
</dbReference>
<keyword evidence="3 7" id="KW-0812">Transmembrane</keyword>
<evidence type="ECO:0000256" key="1">
    <source>
        <dbReference type="ARBA" id="ARBA00004477"/>
    </source>
</evidence>
<dbReference type="Proteomes" id="UP001153737">
    <property type="component" value="Chromosome 11"/>
</dbReference>
<dbReference type="OrthoDB" id="2014333at2759"/>
<evidence type="ECO:0000256" key="5">
    <source>
        <dbReference type="ARBA" id="ARBA00022989"/>
    </source>
</evidence>
<evidence type="ECO:0000256" key="8">
    <source>
        <dbReference type="SAM" id="Coils"/>
    </source>
</evidence>
<reference evidence="9" key="2">
    <citation type="submission" date="2022-10" db="EMBL/GenBank/DDBJ databases">
        <authorList>
            <consortium name="ENA_rothamsted_submissions"/>
            <consortium name="culmorum"/>
            <person name="King R."/>
        </authorList>
    </citation>
    <scope>NUCLEOTIDE SEQUENCE</scope>
</reference>
<keyword evidence="5 7" id="KW-1133">Transmembrane helix</keyword>
<reference evidence="9" key="1">
    <citation type="submission" date="2022-01" db="EMBL/GenBank/DDBJ databases">
        <authorList>
            <person name="King R."/>
        </authorList>
    </citation>
    <scope>NUCLEOTIDE SEQUENCE</scope>
</reference>
<comment type="similarity">
    <text evidence="2 7">Belongs to the DPM3 family.</text>
</comment>
<proteinExistence type="inferred from homology"/>
<feature type="transmembrane region" description="Helical" evidence="7">
    <location>
        <begin position="37"/>
        <end position="59"/>
    </location>
</feature>
<keyword evidence="4 7" id="KW-0256">Endoplasmic reticulum</keyword>
<sequence>MTKLQEWLSGGGILFAIWFYLITSKDNNDFIRDNYELILYSPIIFIILFGLYAATIVLYRVYTFNDCEEAAVELQKEIVEAKEQLVKLGFKLQEKSK</sequence>
<evidence type="ECO:0000313" key="9">
    <source>
        <dbReference type="EMBL" id="CAG9815195.1"/>
    </source>
</evidence>
<evidence type="ECO:0000256" key="7">
    <source>
        <dbReference type="RuleBase" id="RU365085"/>
    </source>
</evidence>
<evidence type="ECO:0000313" key="10">
    <source>
        <dbReference type="Proteomes" id="UP001153737"/>
    </source>
</evidence>
<comment type="function">
    <text evidence="7">Stabilizer subunit of the dolichol-phosphate mannose (DPM) synthase complex; tethers catalytic subunit to the ER.</text>
</comment>
<gene>
    <name evidence="9" type="ORF">PHAECO_LOCUS2350</name>
</gene>
<name>A0A9N9SAG8_PHACE</name>
<keyword evidence="8" id="KW-0175">Coiled coil</keyword>
<evidence type="ECO:0000256" key="6">
    <source>
        <dbReference type="ARBA" id="ARBA00023136"/>
    </source>
</evidence>
<dbReference type="Pfam" id="PF08285">
    <property type="entry name" value="DPM3"/>
    <property type="match status" value="1"/>
</dbReference>
<feature type="coiled-coil region" evidence="8">
    <location>
        <begin position="64"/>
        <end position="91"/>
    </location>
</feature>
<evidence type="ECO:0000256" key="2">
    <source>
        <dbReference type="ARBA" id="ARBA00010430"/>
    </source>
</evidence>